<dbReference type="CDD" id="cd03801">
    <property type="entry name" value="GT4_PimA-like"/>
    <property type="match status" value="1"/>
</dbReference>
<dbReference type="Pfam" id="PF13692">
    <property type="entry name" value="Glyco_trans_1_4"/>
    <property type="match status" value="1"/>
</dbReference>
<accession>A0A7K1KLG2</accession>
<evidence type="ECO:0000256" key="2">
    <source>
        <dbReference type="ARBA" id="ARBA00022679"/>
    </source>
</evidence>
<keyword evidence="1" id="KW-0328">Glycosyltransferase</keyword>
<evidence type="ECO:0000313" key="4">
    <source>
        <dbReference type="EMBL" id="MUM76890.1"/>
    </source>
</evidence>
<dbReference type="EMBL" id="WODC01000002">
    <property type="protein sequence ID" value="MUM76890.1"/>
    <property type="molecule type" value="Genomic_DNA"/>
</dbReference>
<keyword evidence="2 4" id="KW-0808">Transferase</keyword>
<dbReference type="PANTHER" id="PTHR12526:SF510">
    <property type="entry name" value="D-INOSITOL 3-PHOSPHATE GLYCOSYLTRANSFERASE"/>
    <property type="match status" value="1"/>
</dbReference>
<dbReference type="GO" id="GO:0016757">
    <property type="term" value="F:glycosyltransferase activity"/>
    <property type="evidence" value="ECO:0007669"/>
    <property type="project" value="UniProtKB-KW"/>
</dbReference>
<name>A0A7K1KLG2_9BACT</name>
<reference evidence="4 5" key="1">
    <citation type="submission" date="2019-11" db="EMBL/GenBank/DDBJ databases">
        <title>Pseudodesulfovibrio alkaliphilus, sp. nov., an alkaliphilic sulfate-reducing bacteria from mud volcano of Taman peninsula, Russia.</title>
        <authorList>
            <person name="Frolova A."/>
            <person name="Merkel A.Y."/>
            <person name="Slobodkin A.I."/>
        </authorList>
    </citation>
    <scope>NUCLEOTIDE SEQUENCE [LARGE SCALE GENOMIC DNA]</scope>
    <source>
        <strain evidence="4 5">F-1</strain>
    </source>
</reference>
<protein>
    <submittedName>
        <fullName evidence="4">Glycosyltransferase</fullName>
    </submittedName>
</protein>
<dbReference type="RefSeq" id="WP_155932538.1">
    <property type="nucleotide sequence ID" value="NZ_WODC01000002.1"/>
</dbReference>
<dbReference type="PANTHER" id="PTHR12526">
    <property type="entry name" value="GLYCOSYLTRANSFERASE"/>
    <property type="match status" value="1"/>
</dbReference>
<dbReference type="Gene3D" id="3.40.50.2000">
    <property type="entry name" value="Glycogen Phosphorylase B"/>
    <property type="match status" value="2"/>
</dbReference>
<keyword evidence="5" id="KW-1185">Reference proteome</keyword>
<proteinExistence type="predicted"/>
<feature type="domain" description="Glycosyltransferase subfamily 4-like N-terminal" evidence="3">
    <location>
        <begin position="20"/>
        <end position="185"/>
    </location>
</feature>
<organism evidence="4 5">
    <name type="scientific">Pseudodesulfovibrio alkaliphilus</name>
    <dbReference type="NCBI Taxonomy" id="2661613"/>
    <lineage>
        <taxon>Bacteria</taxon>
        <taxon>Pseudomonadati</taxon>
        <taxon>Thermodesulfobacteriota</taxon>
        <taxon>Desulfovibrionia</taxon>
        <taxon>Desulfovibrionales</taxon>
        <taxon>Desulfovibrionaceae</taxon>
    </lineage>
</organism>
<dbReference type="Pfam" id="PF13439">
    <property type="entry name" value="Glyco_transf_4"/>
    <property type="match status" value="1"/>
</dbReference>
<dbReference type="Proteomes" id="UP000461162">
    <property type="component" value="Unassembled WGS sequence"/>
</dbReference>
<dbReference type="SUPFAM" id="SSF53756">
    <property type="entry name" value="UDP-Glycosyltransferase/glycogen phosphorylase"/>
    <property type="match status" value="1"/>
</dbReference>
<evidence type="ECO:0000259" key="3">
    <source>
        <dbReference type="Pfam" id="PF13439"/>
    </source>
</evidence>
<evidence type="ECO:0000313" key="5">
    <source>
        <dbReference type="Proteomes" id="UP000461162"/>
    </source>
</evidence>
<evidence type="ECO:0000256" key="1">
    <source>
        <dbReference type="ARBA" id="ARBA00022676"/>
    </source>
</evidence>
<gene>
    <name evidence="4" type="ORF">GKC30_04500</name>
</gene>
<comment type="caution">
    <text evidence="4">The sequence shown here is derived from an EMBL/GenBank/DDBJ whole genome shotgun (WGS) entry which is preliminary data.</text>
</comment>
<sequence>MPNAERKGRIALVMPRLSRYGGAESFAWRLAEVLARRGHEVDFICARCETEPPPGVTPVVVGRFGGVRAVKVLWFALMAGRARRRGGYDLVFGMGKTLGQDILRIGGGPISTFWKLSAHAWPAGFPRWFKMARRRLSPSGWAIHWIDSLRYRRTPHLVAVSHMVRDWTVAAYPDLDPSAIEVIYNKPDLGRFSPVDEAQRRALRAEADIEDGQMVIGTAATNFTLKGVRSLLMALARLPEHFVLHVAGGRGPGKYLRLARRLGVSDRVRFLGRVEDMASFYRRLDVFVLATFYDACSNAVLEALACGCRSVSSARNGSARFLPKRWVFSDPADVPELAAVLLRVSKEERPGPFVWPPEVPCGMDPYVEMIEQAIAR</sequence>
<dbReference type="InterPro" id="IPR028098">
    <property type="entry name" value="Glyco_trans_4-like_N"/>
</dbReference>
<dbReference type="AlphaFoldDB" id="A0A7K1KLG2"/>